<organism evidence="1 2">
    <name type="scientific">Candidatus Nitrosotenuis cloacae</name>
    <dbReference type="NCBI Taxonomy" id="1603555"/>
    <lineage>
        <taxon>Archaea</taxon>
        <taxon>Nitrososphaerota</taxon>
        <taxon>Candidatus Nitrosotenuis</taxon>
    </lineage>
</organism>
<reference evidence="1 2" key="1">
    <citation type="journal article" date="2016" name="Sci. Rep.">
        <title>A novel ammonia-oxidizing archaeon from wastewater treatment plant: Its enrichment, physiological and genomic characteristics.</title>
        <authorList>
            <person name="Li Y."/>
            <person name="Ding K."/>
            <person name="Wen X."/>
            <person name="Zhang B."/>
            <person name="Shen B."/>
            <person name="Yang Y."/>
        </authorList>
    </citation>
    <scope>NUCLEOTIDE SEQUENCE [LARGE SCALE GENOMIC DNA]</scope>
    <source>
        <strain evidence="1 2">SAT1</strain>
    </source>
</reference>
<dbReference type="EMBL" id="CP011097">
    <property type="protein sequence ID" value="AJZ75179.1"/>
    <property type="molecule type" value="Genomic_DNA"/>
</dbReference>
<dbReference type="KEGG" id="tah:SU86_000900"/>
<dbReference type="AlphaFoldDB" id="A0A3G1B0C1"/>
<dbReference type="Proteomes" id="UP000266745">
    <property type="component" value="Chromosome"/>
</dbReference>
<evidence type="ECO:0008006" key="3">
    <source>
        <dbReference type="Google" id="ProtNLM"/>
    </source>
</evidence>
<name>A0A3G1B0C1_9ARCH</name>
<sequence length="69" mass="7776">MAHVAKPLDNTLEAFQNIEDAISDIRSQKNVMTNPAMISDYDKILAYLEKASDDLINAIVIFRRHEGSL</sequence>
<evidence type="ECO:0000313" key="1">
    <source>
        <dbReference type="EMBL" id="AJZ75179.1"/>
    </source>
</evidence>
<evidence type="ECO:0000313" key="2">
    <source>
        <dbReference type="Proteomes" id="UP000266745"/>
    </source>
</evidence>
<keyword evidence="2" id="KW-1185">Reference proteome</keyword>
<proteinExistence type="predicted"/>
<gene>
    <name evidence="1" type="ORF">SU86_000900</name>
</gene>
<protein>
    <recommendedName>
        <fullName evidence="3">PhoU domain-containing protein</fullName>
    </recommendedName>
</protein>
<accession>A0A3G1B0C1</accession>